<dbReference type="InterPro" id="IPR052509">
    <property type="entry name" value="Metal_resp_DNA-bind_regulator"/>
</dbReference>
<name>A0ABW0K0A0_9BACL</name>
<dbReference type="InterPro" id="IPR036388">
    <property type="entry name" value="WH-like_DNA-bd_sf"/>
</dbReference>
<dbReference type="InterPro" id="IPR036390">
    <property type="entry name" value="WH_DNA-bd_sf"/>
</dbReference>
<reference evidence="3" key="1">
    <citation type="journal article" date="2019" name="Int. J. Syst. Evol. Microbiol.">
        <title>The Global Catalogue of Microorganisms (GCM) 10K type strain sequencing project: providing services to taxonomists for standard genome sequencing and annotation.</title>
        <authorList>
            <consortium name="The Broad Institute Genomics Platform"/>
            <consortium name="The Broad Institute Genome Sequencing Center for Infectious Disease"/>
            <person name="Wu L."/>
            <person name="Ma J."/>
        </authorList>
    </citation>
    <scope>NUCLEOTIDE SEQUENCE [LARGE SCALE GENOMIC DNA]</scope>
    <source>
        <strain evidence="3">KACC 11904</strain>
    </source>
</reference>
<keyword evidence="3" id="KW-1185">Reference proteome</keyword>
<dbReference type="RefSeq" id="WP_377523303.1">
    <property type="nucleotide sequence ID" value="NZ_JAQFVF010000084.1"/>
</dbReference>
<accession>A0ABW0K0A0</accession>
<evidence type="ECO:0000313" key="2">
    <source>
        <dbReference type="EMBL" id="MFC5446684.1"/>
    </source>
</evidence>
<protein>
    <submittedName>
        <fullName evidence="2">PadR family transcriptional regulator</fullName>
    </submittedName>
</protein>
<dbReference type="SUPFAM" id="SSF46785">
    <property type="entry name" value="Winged helix' DNA-binding domain"/>
    <property type="match status" value="1"/>
</dbReference>
<evidence type="ECO:0000313" key="3">
    <source>
        <dbReference type="Proteomes" id="UP001596044"/>
    </source>
</evidence>
<dbReference type="PANTHER" id="PTHR33169:SF13">
    <property type="entry name" value="PADR-FAMILY TRANSCRIPTIONAL REGULATOR"/>
    <property type="match status" value="1"/>
</dbReference>
<comment type="caution">
    <text evidence="2">The sequence shown here is derived from an EMBL/GenBank/DDBJ whole genome shotgun (WGS) entry which is preliminary data.</text>
</comment>
<dbReference type="InterPro" id="IPR005149">
    <property type="entry name" value="Tscrpt_reg_PadR_N"/>
</dbReference>
<dbReference type="EMBL" id="JBHSMJ010000002">
    <property type="protein sequence ID" value="MFC5446684.1"/>
    <property type="molecule type" value="Genomic_DNA"/>
</dbReference>
<gene>
    <name evidence="2" type="ORF">ACFPOG_00265</name>
</gene>
<proteinExistence type="predicted"/>
<evidence type="ECO:0000259" key="1">
    <source>
        <dbReference type="Pfam" id="PF03551"/>
    </source>
</evidence>
<dbReference type="Pfam" id="PF03551">
    <property type="entry name" value="PadR"/>
    <property type="match status" value="1"/>
</dbReference>
<dbReference type="Proteomes" id="UP001596044">
    <property type="component" value="Unassembled WGS sequence"/>
</dbReference>
<feature type="domain" description="Transcription regulator PadR N-terminal" evidence="1">
    <location>
        <begin position="16"/>
        <end position="86"/>
    </location>
</feature>
<organism evidence="2 3">
    <name type="scientific">Paenibacillus aestuarii</name>
    <dbReference type="NCBI Taxonomy" id="516965"/>
    <lineage>
        <taxon>Bacteria</taxon>
        <taxon>Bacillati</taxon>
        <taxon>Bacillota</taxon>
        <taxon>Bacilli</taxon>
        <taxon>Bacillales</taxon>
        <taxon>Paenibacillaceae</taxon>
        <taxon>Paenibacillus</taxon>
    </lineage>
</organism>
<dbReference type="Gene3D" id="1.10.10.10">
    <property type="entry name" value="Winged helix-like DNA-binding domain superfamily/Winged helix DNA-binding domain"/>
    <property type="match status" value="1"/>
</dbReference>
<sequence>MNTKDMLPLTEAFYYILVSLYASSSHGYGMMQDVERMSEGRVKIGAGTLYTALNNLMKKGLIIPSNEVETDSRRKTYSITPLGKQVVMAEMERMEELLCNGRKITQFREEECT</sequence>
<dbReference type="PANTHER" id="PTHR33169">
    <property type="entry name" value="PADR-FAMILY TRANSCRIPTIONAL REGULATOR"/>
    <property type="match status" value="1"/>
</dbReference>